<reference evidence="3" key="2">
    <citation type="submission" date="2017-02" db="EMBL/GenBank/DDBJ databases">
        <title>Sunflower complete genome.</title>
        <authorList>
            <person name="Langlade N."/>
            <person name="Munos S."/>
        </authorList>
    </citation>
    <scope>NUCLEOTIDE SEQUENCE [LARGE SCALE GENOMIC DNA]</scope>
    <source>
        <tissue evidence="3">Leaves</tissue>
    </source>
</reference>
<dbReference type="EMBL" id="MNCJ02000321">
    <property type="protein sequence ID" value="KAF5804019.1"/>
    <property type="molecule type" value="Genomic_DNA"/>
</dbReference>
<dbReference type="Gramene" id="mRNA:HanXRQr2_Chr06g0278211">
    <property type="protein sequence ID" value="CDS:HanXRQr2_Chr06g0278211.1"/>
    <property type="gene ID" value="HanXRQr2_Chr06g0278211"/>
</dbReference>
<name>A0A251ULD4_HELAN</name>
<organism evidence="3 4">
    <name type="scientific">Helianthus annuus</name>
    <name type="common">Common sunflower</name>
    <dbReference type="NCBI Taxonomy" id="4232"/>
    <lineage>
        <taxon>Eukaryota</taxon>
        <taxon>Viridiplantae</taxon>
        <taxon>Streptophyta</taxon>
        <taxon>Embryophyta</taxon>
        <taxon>Tracheophyta</taxon>
        <taxon>Spermatophyta</taxon>
        <taxon>Magnoliopsida</taxon>
        <taxon>eudicotyledons</taxon>
        <taxon>Gunneridae</taxon>
        <taxon>Pentapetalae</taxon>
        <taxon>asterids</taxon>
        <taxon>campanulids</taxon>
        <taxon>Asterales</taxon>
        <taxon>Asteraceae</taxon>
        <taxon>Asteroideae</taxon>
        <taxon>Heliantheae alliance</taxon>
        <taxon>Heliantheae</taxon>
        <taxon>Helianthus</taxon>
    </lineage>
</organism>
<accession>A0A251ULD4</accession>
<evidence type="ECO:0000313" key="2">
    <source>
        <dbReference type="EMBL" id="KAF5804019.1"/>
    </source>
</evidence>
<dbReference type="InParanoid" id="A0A251ULD4"/>
<evidence type="ECO:0000313" key="3">
    <source>
        <dbReference type="EMBL" id="OTG23686.1"/>
    </source>
</evidence>
<dbReference type="Proteomes" id="UP000215914">
    <property type="component" value="Chromosome 6"/>
</dbReference>
<evidence type="ECO:0000256" key="1">
    <source>
        <dbReference type="SAM" id="MobiDB-lite"/>
    </source>
</evidence>
<keyword evidence="4" id="KW-1185">Reference proteome</keyword>
<dbReference type="AlphaFoldDB" id="A0A251ULD4"/>
<reference evidence="2" key="3">
    <citation type="submission" date="2020-06" db="EMBL/GenBank/DDBJ databases">
        <title>Helianthus annuus Genome sequencing and assembly Release 2.</title>
        <authorList>
            <person name="Gouzy J."/>
            <person name="Langlade N."/>
            <person name="Munos S."/>
        </authorList>
    </citation>
    <scope>NUCLEOTIDE SEQUENCE</scope>
    <source>
        <tissue evidence="2">Leaves</tissue>
    </source>
</reference>
<reference evidence="2 4" key="1">
    <citation type="journal article" date="2017" name="Nature">
        <title>The sunflower genome provides insights into oil metabolism, flowering and Asterid evolution.</title>
        <authorList>
            <person name="Badouin H."/>
            <person name="Gouzy J."/>
            <person name="Grassa C.J."/>
            <person name="Murat F."/>
            <person name="Staton S.E."/>
            <person name="Cottret L."/>
            <person name="Lelandais-Briere C."/>
            <person name="Owens G.L."/>
            <person name="Carrere S."/>
            <person name="Mayjonade B."/>
            <person name="Legrand L."/>
            <person name="Gill N."/>
            <person name="Kane N.C."/>
            <person name="Bowers J.E."/>
            <person name="Hubner S."/>
            <person name="Bellec A."/>
            <person name="Berard A."/>
            <person name="Berges H."/>
            <person name="Blanchet N."/>
            <person name="Boniface M.C."/>
            <person name="Brunel D."/>
            <person name="Catrice O."/>
            <person name="Chaidir N."/>
            <person name="Claudel C."/>
            <person name="Donnadieu C."/>
            <person name="Faraut T."/>
            <person name="Fievet G."/>
            <person name="Helmstetter N."/>
            <person name="King M."/>
            <person name="Knapp S.J."/>
            <person name="Lai Z."/>
            <person name="Le Paslier M.C."/>
            <person name="Lippi Y."/>
            <person name="Lorenzon L."/>
            <person name="Mandel J.R."/>
            <person name="Marage G."/>
            <person name="Marchand G."/>
            <person name="Marquand E."/>
            <person name="Bret-Mestries E."/>
            <person name="Morien E."/>
            <person name="Nambeesan S."/>
            <person name="Nguyen T."/>
            <person name="Pegot-Espagnet P."/>
            <person name="Pouilly N."/>
            <person name="Raftis F."/>
            <person name="Sallet E."/>
            <person name="Schiex T."/>
            <person name="Thomas J."/>
            <person name="Vandecasteele C."/>
            <person name="Vares D."/>
            <person name="Vear F."/>
            <person name="Vautrin S."/>
            <person name="Crespi M."/>
            <person name="Mangin B."/>
            <person name="Burke J.M."/>
            <person name="Salse J."/>
            <person name="Munos S."/>
            <person name="Vincourt P."/>
            <person name="Rieseberg L.H."/>
            <person name="Langlade N.B."/>
        </authorList>
    </citation>
    <scope>NUCLEOTIDE SEQUENCE [LARGE SCALE GENOMIC DNA]</scope>
    <source>
        <strain evidence="4">cv. SF193</strain>
        <tissue evidence="2">Leaves</tissue>
    </source>
</reference>
<sequence>MAVLQSLSLNHVVSGGFRSPHPRFPLSPPQPPQVTHYKSSPTQHHQGLALSYFASVIKGFSISLDLLPQVAGSLRLSMPYIHKSTFSDLSMPYNQR</sequence>
<feature type="compositionally biased region" description="Pro residues" evidence="1">
    <location>
        <begin position="22"/>
        <end position="32"/>
    </location>
</feature>
<protein>
    <submittedName>
        <fullName evidence="3">Uncharacterized protein</fullName>
    </submittedName>
</protein>
<gene>
    <name evidence="3" type="ORF">HannXRQ_Chr06g0185201</name>
    <name evidence="2" type="ORF">HanXRQr2_Chr06g0278211</name>
</gene>
<feature type="region of interest" description="Disordered" evidence="1">
    <location>
        <begin position="20"/>
        <end position="42"/>
    </location>
</feature>
<evidence type="ECO:0000313" key="4">
    <source>
        <dbReference type="Proteomes" id="UP000215914"/>
    </source>
</evidence>
<proteinExistence type="predicted"/>
<dbReference type="EMBL" id="CM007895">
    <property type="protein sequence ID" value="OTG23686.1"/>
    <property type="molecule type" value="Genomic_DNA"/>
</dbReference>